<evidence type="ECO:0000256" key="8">
    <source>
        <dbReference type="ARBA" id="ARBA00048348"/>
    </source>
</evidence>
<evidence type="ECO:0000256" key="7">
    <source>
        <dbReference type="ARBA" id="ARBA00031969"/>
    </source>
</evidence>
<sequence>MRFLTFALLVIPGWAGWFSRSNPKNPISVATEDISELLERNEKWANEIDEKDPDFFHELAYGQHPKYLYIGCADSRIPSNEILGLGPGEVFVHRNVANVVANGDTNLLAVLQYAVEVLQVEHILLVGHYGCGGVQAADTAQDYGKLEGWLKGIRDVKRLHRAELRGLADPDEHLRRLVELNVEEQCINLLANPIVQKARREKGGFPTVQGLVFDMETGRLTWLSPEKIQAAYAEVEDCYQIY</sequence>
<dbReference type="GO" id="GO:0015976">
    <property type="term" value="P:carbon utilization"/>
    <property type="evidence" value="ECO:0007669"/>
    <property type="project" value="InterPro"/>
</dbReference>
<feature type="binding site" evidence="9">
    <location>
        <position position="128"/>
    </location>
    <ligand>
        <name>Zn(2+)</name>
        <dbReference type="ChEBI" id="CHEBI:29105"/>
    </ligand>
</feature>
<feature type="signal peptide" evidence="11">
    <location>
        <begin position="1"/>
        <end position="15"/>
    </location>
</feature>
<evidence type="ECO:0000256" key="9">
    <source>
        <dbReference type="PIRSR" id="PIRSR601765-1"/>
    </source>
</evidence>
<proteinExistence type="inferred from homology"/>
<dbReference type="GO" id="GO:0004089">
    <property type="term" value="F:carbonate dehydratase activity"/>
    <property type="evidence" value="ECO:0007669"/>
    <property type="project" value="UniProtKB-UniRule"/>
</dbReference>
<keyword evidence="11" id="KW-0732">Signal</keyword>
<comment type="function">
    <text evidence="10">Reversible hydration of carbon dioxide.</text>
</comment>
<evidence type="ECO:0000256" key="6">
    <source>
        <dbReference type="ARBA" id="ARBA00023239"/>
    </source>
</evidence>
<dbReference type="SUPFAM" id="SSF53056">
    <property type="entry name" value="beta-carbonic anhydrase, cab"/>
    <property type="match status" value="1"/>
</dbReference>
<feature type="binding site" evidence="9">
    <location>
        <position position="131"/>
    </location>
    <ligand>
        <name>Zn(2+)</name>
        <dbReference type="ChEBI" id="CHEBI:29105"/>
    </ligand>
</feature>
<evidence type="ECO:0000256" key="4">
    <source>
        <dbReference type="ARBA" id="ARBA00022723"/>
    </source>
</evidence>
<dbReference type="InterPro" id="IPR001765">
    <property type="entry name" value="Carbonic_anhydrase"/>
</dbReference>
<comment type="catalytic activity">
    <reaction evidence="8 10">
        <text>hydrogencarbonate + H(+) = CO2 + H2O</text>
        <dbReference type="Rhea" id="RHEA:10748"/>
        <dbReference type="ChEBI" id="CHEBI:15377"/>
        <dbReference type="ChEBI" id="CHEBI:15378"/>
        <dbReference type="ChEBI" id="CHEBI:16526"/>
        <dbReference type="ChEBI" id="CHEBI:17544"/>
        <dbReference type="EC" id="4.2.1.1"/>
    </reaction>
</comment>
<evidence type="ECO:0000256" key="11">
    <source>
        <dbReference type="SAM" id="SignalP"/>
    </source>
</evidence>
<evidence type="ECO:0000256" key="5">
    <source>
        <dbReference type="ARBA" id="ARBA00022833"/>
    </source>
</evidence>
<comment type="similarity">
    <text evidence="1 10">Belongs to the beta-class carbonic anhydrase family.</text>
</comment>
<dbReference type="AlphaFoldDB" id="A0A7S4DHX1"/>
<dbReference type="GO" id="GO:0034599">
    <property type="term" value="P:cellular response to oxidative stress"/>
    <property type="evidence" value="ECO:0007669"/>
    <property type="project" value="TreeGrafter"/>
</dbReference>
<feature type="chain" id="PRO_5030638375" description="Carbonic anhydrase" evidence="11">
    <location>
        <begin position="16"/>
        <end position="242"/>
    </location>
</feature>
<dbReference type="CDD" id="cd00883">
    <property type="entry name" value="beta_CA_cladeA"/>
    <property type="match status" value="1"/>
</dbReference>
<evidence type="ECO:0000256" key="2">
    <source>
        <dbReference type="ARBA" id="ARBA00012925"/>
    </source>
</evidence>
<dbReference type="InterPro" id="IPR036874">
    <property type="entry name" value="Carbonic_anhydrase_sf"/>
</dbReference>
<protein>
    <recommendedName>
        <fullName evidence="3 10">Carbonic anhydrase</fullName>
        <ecNumber evidence="2 10">4.2.1.1</ecNumber>
    </recommendedName>
    <alternativeName>
        <fullName evidence="7 10">Carbonate dehydratase</fullName>
    </alternativeName>
</protein>
<dbReference type="Pfam" id="PF00484">
    <property type="entry name" value="Pro_CA"/>
    <property type="match status" value="1"/>
</dbReference>
<evidence type="ECO:0000256" key="3">
    <source>
        <dbReference type="ARBA" id="ARBA00014628"/>
    </source>
</evidence>
<evidence type="ECO:0000256" key="1">
    <source>
        <dbReference type="ARBA" id="ARBA00006217"/>
    </source>
</evidence>
<dbReference type="PROSITE" id="PS00705">
    <property type="entry name" value="PROK_CO2_ANHYDRASE_2"/>
    <property type="match status" value="1"/>
</dbReference>
<dbReference type="EMBL" id="HBIU01057741">
    <property type="protein sequence ID" value="CAE0650661.1"/>
    <property type="molecule type" value="Transcribed_RNA"/>
</dbReference>
<dbReference type="SMART" id="SM00947">
    <property type="entry name" value="Pro_CA"/>
    <property type="match status" value="1"/>
</dbReference>
<gene>
    <name evidence="12" type="ORF">HAKA00212_LOCUS25148</name>
</gene>
<feature type="binding site" evidence="9">
    <location>
        <position position="72"/>
    </location>
    <ligand>
        <name>Zn(2+)</name>
        <dbReference type="ChEBI" id="CHEBI:29105"/>
    </ligand>
</feature>
<evidence type="ECO:0000313" key="12">
    <source>
        <dbReference type="EMBL" id="CAE0650661.1"/>
    </source>
</evidence>
<dbReference type="PANTHER" id="PTHR11002">
    <property type="entry name" value="CARBONIC ANHYDRASE"/>
    <property type="match status" value="1"/>
</dbReference>
<reference evidence="12" key="1">
    <citation type="submission" date="2021-01" db="EMBL/GenBank/DDBJ databases">
        <authorList>
            <person name="Corre E."/>
            <person name="Pelletier E."/>
            <person name="Niang G."/>
            <person name="Scheremetjew M."/>
            <person name="Finn R."/>
            <person name="Kale V."/>
            <person name="Holt S."/>
            <person name="Cochrane G."/>
            <person name="Meng A."/>
            <person name="Brown T."/>
            <person name="Cohen L."/>
        </authorList>
    </citation>
    <scope>NUCLEOTIDE SEQUENCE</scope>
    <source>
        <strain evidence="12">CCMP3107</strain>
    </source>
</reference>
<keyword evidence="5 9" id="KW-0862">Zinc</keyword>
<dbReference type="FunFam" id="3.40.1050.10:FF:000001">
    <property type="entry name" value="Carbonic anhydrase"/>
    <property type="match status" value="1"/>
</dbReference>
<dbReference type="InterPro" id="IPR015892">
    <property type="entry name" value="Carbonic_anhydrase_CS"/>
</dbReference>
<dbReference type="EC" id="4.2.1.1" evidence="2 10"/>
<keyword evidence="6 10" id="KW-0456">Lyase</keyword>
<organism evidence="12">
    <name type="scientific">Heterosigma akashiwo</name>
    <name type="common">Chromophytic alga</name>
    <name type="synonym">Heterosigma carterae</name>
    <dbReference type="NCBI Taxonomy" id="2829"/>
    <lineage>
        <taxon>Eukaryota</taxon>
        <taxon>Sar</taxon>
        <taxon>Stramenopiles</taxon>
        <taxon>Ochrophyta</taxon>
        <taxon>Raphidophyceae</taxon>
        <taxon>Chattonellales</taxon>
        <taxon>Chattonellaceae</taxon>
        <taxon>Heterosigma</taxon>
    </lineage>
</organism>
<accession>A0A7S4DHX1</accession>
<evidence type="ECO:0000256" key="10">
    <source>
        <dbReference type="RuleBase" id="RU003956"/>
    </source>
</evidence>
<dbReference type="GO" id="GO:0071244">
    <property type="term" value="P:cellular response to carbon dioxide"/>
    <property type="evidence" value="ECO:0007669"/>
    <property type="project" value="TreeGrafter"/>
</dbReference>
<dbReference type="Gene3D" id="3.40.1050.10">
    <property type="entry name" value="Carbonic anhydrase"/>
    <property type="match status" value="1"/>
</dbReference>
<keyword evidence="4 9" id="KW-0479">Metal-binding</keyword>
<dbReference type="GO" id="GO:0005737">
    <property type="term" value="C:cytoplasm"/>
    <property type="evidence" value="ECO:0007669"/>
    <property type="project" value="TreeGrafter"/>
</dbReference>
<feature type="binding site" evidence="9">
    <location>
        <position position="74"/>
    </location>
    <ligand>
        <name>Zn(2+)</name>
        <dbReference type="ChEBI" id="CHEBI:29105"/>
    </ligand>
</feature>
<name>A0A7S4DHX1_HETAK</name>
<dbReference type="PANTHER" id="PTHR11002:SF51">
    <property type="entry name" value="CARBONIC ANHYDRASE"/>
    <property type="match status" value="1"/>
</dbReference>
<dbReference type="GO" id="GO:0008270">
    <property type="term" value="F:zinc ion binding"/>
    <property type="evidence" value="ECO:0007669"/>
    <property type="project" value="UniProtKB-UniRule"/>
</dbReference>
<comment type="cofactor">
    <cofactor evidence="9">
        <name>Zn(2+)</name>
        <dbReference type="ChEBI" id="CHEBI:29105"/>
    </cofactor>
    <text evidence="9">Binds 1 zinc ion per subunit.</text>
</comment>